<dbReference type="Pfam" id="PF04519">
    <property type="entry name" value="Bactofilin"/>
    <property type="match status" value="1"/>
</dbReference>
<protein>
    <recommendedName>
        <fullName evidence="3">Polymer-forming cytoskeletal protein</fullName>
    </recommendedName>
</protein>
<evidence type="ECO:0008006" key="3">
    <source>
        <dbReference type="Google" id="ProtNLM"/>
    </source>
</evidence>
<organism evidence="2">
    <name type="scientific">marine metagenome</name>
    <dbReference type="NCBI Taxonomy" id="408172"/>
    <lineage>
        <taxon>unclassified sequences</taxon>
        <taxon>metagenomes</taxon>
        <taxon>ecological metagenomes</taxon>
    </lineage>
</organism>
<evidence type="ECO:0000256" key="1">
    <source>
        <dbReference type="SAM" id="MobiDB-lite"/>
    </source>
</evidence>
<dbReference type="PANTHER" id="PTHR35024">
    <property type="entry name" value="HYPOTHETICAL CYTOSOLIC PROTEIN"/>
    <property type="match status" value="1"/>
</dbReference>
<reference evidence="2" key="1">
    <citation type="submission" date="2018-05" db="EMBL/GenBank/DDBJ databases">
        <authorList>
            <person name="Lanie J.A."/>
            <person name="Ng W.-L."/>
            <person name="Kazmierczak K.M."/>
            <person name="Andrzejewski T.M."/>
            <person name="Davidsen T.M."/>
            <person name="Wayne K.J."/>
            <person name="Tettelin H."/>
            <person name="Glass J.I."/>
            <person name="Rusch D."/>
            <person name="Podicherti R."/>
            <person name="Tsui H.-C.T."/>
            <person name="Winkler M.E."/>
        </authorList>
    </citation>
    <scope>NUCLEOTIDE SEQUENCE</scope>
</reference>
<name>A0A381THA8_9ZZZZ</name>
<feature type="region of interest" description="Disordered" evidence="1">
    <location>
        <begin position="1"/>
        <end position="61"/>
    </location>
</feature>
<evidence type="ECO:0000313" key="2">
    <source>
        <dbReference type="EMBL" id="SVA15505.1"/>
    </source>
</evidence>
<dbReference type="InterPro" id="IPR007607">
    <property type="entry name" value="BacA/B"/>
</dbReference>
<dbReference type="AlphaFoldDB" id="A0A381THA8"/>
<feature type="compositionally biased region" description="Low complexity" evidence="1">
    <location>
        <begin position="40"/>
        <end position="61"/>
    </location>
</feature>
<accession>A0A381THA8</accession>
<sequence length="201" mass="21183">MTLDARSVDNAPLPKIYPIDTAKDMTMSQNELPDSAKPDTANAKSSTAAPKAPSASNKKPASIGSSIIIHGDVAGEEDLIVDGTIEGTVNFKDNSLVVSKNGRVTANINARVIRVDGEVKGELRGAEQVVVSPSGQVTGDIRAPRVVLEDGCQFKGSVDMSVDKMAIGGDRSSAPRLRPSATRPVRPGREKQDTPLPLRNT</sequence>
<gene>
    <name evidence="2" type="ORF">METZ01_LOCUS68359</name>
</gene>
<dbReference type="PANTHER" id="PTHR35024:SF4">
    <property type="entry name" value="POLYMER-FORMING CYTOSKELETAL PROTEIN"/>
    <property type="match status" value="1"/>
</dbReference>
<proteinExistence type="predicted"/>
<dbReference type="EMBL" id="UINC01004596">
    <property type="protein sequence ID" value="SVA15505.1"/>
    <property type="molecule type" value="Genomic_DNA"/>
</dbReference>
<feature type="region of interest" description="Disordered" evidence="1">
    <location>
        <begin position="167"/>
        <end position="201"/>
    </location>
</feature>